<keyword evidence="7 11" id="KW-1133">Transmembrane helix</keyword>
<protein>
    <recommendedName>
        <fullName evidence="2">chitin synthase</fullName>
        <ecNumber evidence="2">2.4.1.16</ecNumber>
    </recommendedName>
</protein>
<keyword evidence="5" id="KW-0808">Transferase</keyword>
<dbReference type="Pfam" id="PF22997">
    <property type="entry name" value="CHS4"/>
    <property type="match status" value="1"/>
</dbReference>
<feature type="region of interest" description="Disordered" evidence="10">
    <location>
        <begin position="20"/>
        <end position="41"/>
    </location>
</feature>
<comment type="subcellular location">
    <subcellularLocation>
        <location evidence="1">Cell membrane</location>
        <topology evidence="1">Multi-pass membrane protein</topology>
    </subcellularLocation>
</comment>
<dbReference type="Pfam" id="PF03142">
    <property type="entry name" value="Chitin_synth_2"/>
    <property type="match status" value="1"/>
</dbReference>
<gene>
    <name evidence="13" type="ORF">HDU87_002821</name>
</gene>
<evidence type="ECO:0000256" key="8">
    <source>
        <dbReference type="ARBA" id="ARBA00023136"/>
    </source>
</evidence>
<evidence type="ECO:0000256" key="10">
    <source>
        <dbReference type="SAM" id="MobiDB-lite"/>
    </source>
</evidence>
<keyword evidence="14" id="KW-1185">Reference proteome</keyword>
<keyword evidence="9" id="KW-0325">Glycoprotein</keyword>
<name>A0AAD5TL15_9FUNG</name>
<organism evidence="13 14">
    <name type="scientific">Geranomyces variabilis</name>
    <dbReference type="NCBI Taxonomy" id="109894"/>
    <lineage>
        <taxon>Eukaryota</taxon>
        <taxon>Fungi</taxon>
        <taxon>Fungi incertae sedis</taxon>
        <taxon>Chytridiomycota</taxon>
        <taxon>Chytridiomycota incertae sedis</taxon>
        <taxon>Chytridiomycetes</taxon>
        <taxon>Spizellomycetales</taxon>
        <taxon>Powellomycetaceae</taxon>
        <taxon>Geranomyces</taxon>
    </lineage>
</organism>
<feature type="transmembrane region" description="Helical" evidence="11">
    <location>
        <begin position="344"/>
        <end position="371"/>
    </location>
</feature>
<dbReference type="InterPro" id="IPR029044">
    <property type="entry name" value="Nucleotide-diphossugar_trans"/>
</dbReference>
<evidence type="ECO:0000256" key="5">
    <source>
        <dbReference type="ARBA" id="ARBA00022679"/>
    </source>
</evidence>
<keyword evidence="4" id="KW-0328">Glycosyltransferase</keyword>
<reference evidence="13" key="1">
    <citation type="submission" date="2020-05" db="EMBL/GenBank/DDBJ databases">
        <title>Phylogenomic resolution of chytrid fungi.</title>
        <authorList>
            <person name="Stajich J.E."/>
            <person name="Amses K."/>
            <person name="Simmons R."/>
            <person name="Seto K."/>
            <person name="Myers J."/>
            <person name="Bonds A."/>
            <person name="Quandt C.A."/>
            <person name="Barry K."/>
            <person name="Liu P."/>
            <person name="Grigoriev I."/>
            <person name="Longcore J.E."/>
            <person name="James T.Y."/>
        </authorList>
    </citation>
    <scope>NUCLEOTIDE SEQUENCE</scope>
    <source>
        <strain evidence="13">JEL0379</strain>
    </source>
</reference>
<accession>A0AAD5TL15</accession>
<sequence length="750" mass="81856">MPAAAAAAAAAAYTPFQTELRDTGASGHRPRGETHIIPRSNTLRRKSLSRPDAHLHHNRPSPLLRTHTTRSTRRILAGPIATDEPPIEAWEAWNLFARASTCCIPAMCLNCCNIKGKGTQQAWREKVTLCLLFALLSTAVMFFLVGLNPLMCPASARIEFAPTTGPGTVIVQGSVYSLQGAAPDVFAALRNAKPGDDATDLFAAPPHPACAGLDLNNFPFAREDVGPSCQRTQSCLDMSSLKLLTKLNDGTKVNPLASLDWSKLDANKFVYKDQLIDLTPYFVLTPNPLNRVDTLFRYLQRDHVKDATHAIRTQRDLGSSDAARQCLEQKFFAGRIAEDSVPCIFALMISIIVAIVVLSVMFARFAMAIMFDWFVSHRLAQTPQDPATRKAWGGSATSLVPKNSVGGGGILQNMQQTMHAEGGGYESDSSGANLQQVARMNNKKGGGGGVSTMDVESIGLDLYTILLVTCYSEGEASLRTTIESLAATDYPDSRKMLFIIADGNVTGKGNAKSTPDLLLGMIELDAAFGTEPKPYSYIAVASGSKGHNMARVYIGHYVTTTSAGKTQRVPTILVVKCGTPEEATDAKPGNRGKRDSQLILMHWLQRVLLADRMTPLDFDLFRKSTHLMGVTPDHFEIVLMVDADTKVAHDSVRLMVNAMHNDDRIMGLCGETRISNKTQSWVTTIQVFEYYISHHLGKAFESVFGGVTCLPGCFCMYRIKSRKANGDWVPILCNPDVVETYSTNEVETLQ</sequence>
<evidence type="ECO:0000256" key="11">
    <source>
        <dbReference type="SAM" id="Phobius"/>
    </source>
</evidence>
<evidence type="ECO:0000256" key="4">
    <source>
        <dbReference type="ARBA" id="ARBA00022676"/>
    </source>
</evidence>
<dbReference type="EMBL" id="JADGJQ010000020">
    <property type="protein sequence ID" value="KAJ3179615.1"/>
    <property type="molecule type" value="Genomic_DNA"/>
</dbReference>
<evidence type="ECO:0000313" key="13">
    <source>
        <dbReference type="EMBL" id="KAJ3179615.1"/>
    </source>
</evidence>
<feature type="transmembrane region" description="Helical" evidence="11">
    <location>
        <begin position="127"/>
        <end position="147"/>
    </location>
</feature>
<dbReference type="AlphaFoldDB" id="A0AAD5TL15"/>
<keyword evidence="3" id="KW-1003">Cell membrane</keyword>
<evidence type="ECO:0000259" key="12">
    <source>
        <dbReference type="Pfam" id="PF22997"/>
    </source>
</evidence>
<evidence type="ECO:0000256" key="3">
    <source>
        <dbReference type="ARBA" id="ARBA00022475"/>
    </source>
</evidence>
<evidence type="ECO:0000256" key="6">
    <source>
        <dbReference type="ARBA" id="ARBA00022692"/>
    </source>
</evidence>
<dbReference type="SUPFAM" id="SSF53448">
    <property type="entry name" value="Nucleotide-diphospho-sugar transferases"/>
    <property type="match status" value="1"/>
</dbReference>
<evidence type="ECO:0000256" key="9">
    <source>
        <dbReference type="ARBA" id="ARBA00023180"/>
    </source>
</evidence>
<dbReference type="GO" id="GO:0004100">
    <property type="term" value="F:chitin synthase activity"/>
    <property type="evidence" value="ECO:0007669"/>
    <property type="project" value="UniProtKB-EC"/>
</dbReference>
<dbReference type="GO" id="GO:0005886">
    <property type="term" value="C:plasma membrane"/>
    <property type="evidence" value="ECO:0007669"/>
    <property type="project" value="UniProtKB-SubCell"/>
</dbReference>
<proteinExistence type="predicted"/>
<dbReference type="GO" id="GO:0030428">
    <property type="term" value="C:cell septum"/>
    <property type="evidence" value="ECO:0007669"/>
    <property type="project" value="TreeGrafter"/>
</dbReference>
<dbReference type="PANTHER" id="PTHR22914">
    <property type="entry name" value="CHITIN SYNTHASE"/>
    <property type="match status" value="1"/>
</dbReference>
<keyword evidence="8 11" id="KW-0472">Membrane</keyword>
<dbReference type="Proteomes" id="UP001212152">
    <property type="component" value="Unassembled WGS sequence"/>
</dbReference>
<evidence type="ECO:0000256" key="2">
    <source>
        <dbReference type="ARBA" id="ARBA00012543"/>
    </source>
</evidence>
<keyword evidence="6 11" id="KW-0812">Transmembrane</keyword>
<evidence type="ECO:0000256" key="1">
    <source>
        <dbReference type="ARBA" id="ARBA00004651"/>
    </source>
</evidence>
<comment type="caution">
    <text evidence="13">The sequence shown here is derived from an EMBL/GenBank/DDBJ whole genome shotgun (WGS) entry which is preliminary data.</text>
</comment>
<dbReference type="GO" id="GO:0006031">
    <property type="term" value="P:chitin biosynthetic process"/>
    <property type="evidence" value="ECO:0007669"/>
    <property type="project" value="TreeGrafter"/>
</dbReference>
<dbReference type="PANTHER" id="PTHR22914:SF41">
    <property type="entry name" value="CHITIN SYNTHASE 7"/>
    <property type="match status" value="1"/>
</dbReference>
<evidence type="ECO:0000256" key="7">
    <source>
        <dbReference type="ARBA" id="ARBA00022989"/>
    </source>
</evidence>
<evidence type="ECO:0000313" key="14">
    <source>
        <dbReference type="Proteomes" id="UP001212152"/>
    </source>
</evidence>
<dbReference type="InterPro" id="IPR004835">
    <property type="entry name" value="Chitin_synth"/>
</dbReference>
<dbReference type="InterPro" id="IPR054295">
    <property type="entry name" value="CHS4-like_dom"/>
</dbReference>
<dbReference type="EC" id="2.4.1.16" evidence="2"/>
<feature type="domain" description="Chitin synthase 4-like" evidence="12">
    <location>
        <begin position="260"/>
        <end position="334"/>
    </location>
</feature>